<dbReference type="PANTHER" id="PTHR24186">
    <property type="entry name" value="PROTEIN PHOSPHATASE 1 REGULATORY SUBUNIT"/>
    <property type="match status" value="1"/>
</dbReference>
<keyword evidence="11" id="KW-1185">Reference proteome</keyword>
<feature type="active site" description="Charge relay system" evidence="6">
    <location>
        <position position="619"/>
    </location>
</feature>
<keyword evidence="5" id="KW-0040">ANK repeat</keyword>
<evidence type="ECO:0000256" key="5">
    <source>
        <dbReference type="ARBA" id="ARBA00023043"/>
    </source>
</evidence>
<feature type="compositionally biased region" description="Basic and acidic residues" evidence="7">
    <location>
        <begin position="183"/>
        <end position="200"/>
    </location>
</feature>
<evidence type="ECO:0000256" key="4">
    <source>
        <dbReference type="ARBA" id="ARBA00022825"/>
    </source>
</evidence>
<dbReference type="AlphaFoldDB" id="G9NKQ9"/>
<dbReference type="EMBL" id="ABDG02000018">
    <property type="protein sequence ID" value="EHK48481.1"/>
    <property type="molecule type" value="Genomic_DNA"/>
</dbReference>
<feature type="domain" description="Peptidase S8/S53" evidence="9">
    <location>
        <begin position="574"/>
        <end position="801"/>
    </location>
</feature>
<organism evidence="10 11">
    <name type="scientific">Hypocrea atroviridis (strain ATCC 20476 / IMI 206040)</name>
    <name type="common">Trichoderma atroviride</name>
    <dbReference type="NCBI Taxonomy" id="452589"/>
    <lineage>
        <taxon>Eukaryota</taxon>
        <taxon>Fungi</taxon>
        <taxon>Dikarya</taxon>
        <taxon>Ascomycota</taxon>
        <taxon>Pezizomycotina</taxon>
        <taxon>Sordariomycetes</taxon>
        <taxon>Hypocreomycetidae</taxon>
        <taxon>Hypocreales</taxon>
        <taxon>Hypocreaceae</taxon>
        <taxon>Trichoderma</taxon>
    </lineage>
</organism>
<dbReference type="PANTHER" id="PTHR24186:SF38">
    <property type="entry name" value="ANKYRIN REPEAT FAMILY PROTEIN"/>
    <property type="match status" value="1"/>
</dbReference>
<keyword evidence="8" id="KW-0812">Transmembrane</keyword>
<feature type="region of interest" description="Disordered" evidence="7">
    <location>
        <begin position="165"/>
        <end position="206"/>
    </location>
</feature>
<evidence type="ECO:0000259" key="9">
    <source>
        <dbReference type="Pfam" id="PF00082"/>
    </source>
</evidence>
<dbReference type="Gene3D" id="3.40.50.200">
    <property type="entry name" value="Peptidase S8/S53 domain"/>
    <property type="match status" value="1"/>
</dbReference>
<evidence type="ECO:0000256" key="2">
    <source>
        <dbReference type="ARBA" id="ARBA00022737"/>
    </source>
</evidence>
<evidence type="ECO:0000256" key="8">
    <source>
        <dbReference type="SAM" id="Phobius"/>
    </source>
</evidence>
<dbReference type="CDD" id="cd07491">
    <property type="entry name" value="Peptidases_S8_7"/>
    <property type="match status" value="1"/>
</dbReference>
<gene>
    <name evidence="10" type="ORF">TRIATDRAFT_172153</name>
</gene>
<feature type="compositionally biased region" description="Basic and acidic residues" evidence="7">
    <location>
        <begin position="165"/>
        <end position="175"/>
    </location>
</feature>
<dbReference type="InterPro" id="IPR036852">
    <property type="entry name" value="Peptidase_S8/S53_dom_sf"/>
</dbReference>
<dbReference type="Gene3D" id="1.25.40.20">
    <property type="entry name" value="Ankyrin repeat-containing domain"/>
    <property type="match status" value="1"/>
</dbReference>
<keyword evidence="3 6" id="KW-0378">Hydrolase</keyword>
<dbReference type="PROSITE" id="PS51892">
    <property type="entry name" value="SUBTILASE"/>
    <property type="match status" value="1"/>
</dbReference>
<dbReference type="GO" id="GO:0004252">
    <property type="term" value="F:serine-type endopeptidase activity"/>
    <property type="evidence" value="ECO:0007669"/>
    <property type="project" value="UniProtKB-UniRule"/>
</dbReference>
<dbReference type="Pfam" id="PF00082">
    <property type="entry name" value="Peptidase_S8"/>
    <property type="match status" value="1"/>
</dbReference>
<evidence type="ECO:0000313" key="11">
    <source>
        <dbReference type="Proteomes" id="UP000005426"/>
    </source>
</evidence>
<feature type="active site" description="Charge relay system" evidence="6">
    <location>
        <position position="787"/>
    </location>
</feature>
<keyword evidence="8" id="KW-0472">Membrane</keyword>
<reference evidence="10 11" key="1">
    <citation type="journal article" date="2011" name="Genome Biol.">
        <title>Comparative genome sequence analysis underscores mycoparasitism as the ancestral life style of Trichoderma.</title>
        <authorList>
            <person name="Kubicek C.P."/>
            <person name="Herrera-Estrella A."/>
            <person name="Seidl-Seiboth V."/>
            <person name="Martinez D.A."/>
            <person name="Druzhinina I.S."/>
            <person name="Thon M."/>
            <person name="Zeilinger S."/>
            <person name="Casas-Flores S."/>
            <person name="Horwitz B.A."/>
            <person name="Mukherjee P.K."/>
            <person name="Mukherjee M."/>
            <person name="Kredics L."/>
            <person name="Alcaraz L.D."/>
            <person name="Aerts A."/>
            <person name="Antal Z."/>
            <person name="Atanasova L."/>
            <person name="Cervantes-Badillo M.G."/>
            <person name="Challacombe J."/>
            <person name="Chertkov O."/>
            <person name="McCluskey K."/>
            <person name="Coulpier F."/>
            <person name="Deshpande N."/>
            <person name="von Doehren H."/>
            <person name="Ebbole D.J."/>
            <person name="Esquivel-Naranjo E.U."/>
            <person name="Fekete E."/>
            <person name="Flipphi M."/>
            <person name="Glaser F."/>
            <person name="Gomez-Rodriguez E.Y."/>
            <person name="Gruber S."/>
            <person name="Han C."/>
            <person name="Henrissat B."/>
            <person name="Hermosa R."/>
            <person name="Hernandez-Onate M."/>
            <person name="Karaffa L."/>
            <person name="Kosti I."/>
            <person name="Le Crom S."/>
            <person name="Lindquist E."/>
            <person name="Lucas S."/>
            <person name="Luebeck M."/>
            <person name="Luebeck P.S."/>
            <person name="Margeot A."/>
            <person name="Metz B."/>
            <person name="Misra M."/>
            <person name="Nevalainen H."/>
            <person name="Omann M."/>
            <person name="Packer N."/>
            <person name="Perrone G."/>
            <person name="Uresti-Rivera E.E."/>
            <person name="Salamov A."/>
            <person name="Schmoll M."/>
            <person name="Seiboth B."/>
            <person name="Shapiro H."/>
            <person name="Sukno S."/>
            <person name="Tamayo-Ramos J.A."/>
            <person name="Tisch D."/>
            <person name="Wiest A."/>
            <person name="Wilkinson H.H."/>
            <person name="Zhang M."/>
            <person name="Coutinho P.M."/>
            <person name="Kenerley C.M."/>
            <person name="Monte E."/>
            <person name="Baker S.E."/>
            <person name="Grigoriev I.V."/>
        </authorList>
    </citation>
    <scope>NUCLEOTIDE SEQUENCE [LARGE SCALE GENOMIC DNA]</scope>
    <source>
        <strain evidence="11">ATCC 20476 / IMI 206040</strain>
    </source>
</reference>
<dbReference type="InterPro" id="IPR036770">
    <property type="entry name" value="Ankyrin_rpt-contain_sf"/>
</dbReference>
<evidence type="ECO:0000256" key="3">
    <source>
        <dbReference type="ARBA" id="ARBA00022801"/>
    </source>
</evidence>
<evidence type="ECO:0000256" key="6">
    <source>
        <dbReference type="PROSITE-ProRule" id="PRU01240"/>
    </source>
</evidence>
<dbReference type="InterPro" id="IPR015500">
    <property type="entry name" value="Peptidase_S8_subtilisin-rel"/>
</dbReference>
<dbReference type="HOGENOM" id="CLU_006016_2_0_1"/>
<evidence type="ECO:0000256" key="7">
    <source>
        <dbReference type="SAM" id="MobiDB-lite"/>
    </source>
</evidence>
<proteinExistence type="inferred from homology"/>
<dbReference type="OMA" id="MSWTLPM"/>
<dbReference type="PRINTS" id="PR00723">
    <property type="entry name" value="SUBTILISIN"/>
</dbReference>
<dbReference type="OrthoDB" id="5093543at2759"/>
<keyword evidence="8" id="KW-1133">Transmembrane helix</keyword>
<dbReference type="STRING" id="452589.G9NKQ9"/>
<sequence>LVQRLVKEFPALLEHKNEDKYNPIFMAIKASHYQLVDYMVNACTVIKTGTLHKQSLDVALREKMIEGKTCLHLAIKENFDSKTRKVLVENASDEALAIQDDVGKTPMHYAAEYKRCTDDGAELIKLFIERDLKAMNSSKSPSKTFLDLLDNSGASVYLLHRTERLTEKRQSHERNSQNLPRISKSEEERPAAKTKRDSPRTKNSNNILQRLKLHYMRTRSTEMVISFLYGNNLQDIQVSFDYDKLPRQIQWSNFLSRFGADSNSDRLRFDSVLQYVTFPKVQVQIKGRHADLEREAEEQSGVRQVGVSGCKDMKYFFDWLNKKGVRHIITLSVEDSRDSEEKVHSDQVIQESLEKFTIEHLDWRKTDLDPETILHVGSKATILHVGSKATMAQNSTMCNERSIQSIPQQLRQLSLKWSGSNSVLRAWSEPEGLPLLPWLQKIHLYKLSSNLQYDSPHWIQANVEKFKIRLNANRKAIRDREVTVCADQNSFSDDGVAFGDVEVDIIDSDKEAEFATRSRDTPHFSLTIPKGINSHKWLDSTIRFAAEMELFWRKTTLEFKSSKHNLDPTKKIASDVIVALIDDGVDMFDAGLSDRVLEGKSFDFHDGKVRPSFSSADGHGTVMASMILRACPMAKVYPIRLKTYPNSNGKSNIDADYAAQAILSALNKKADIISMSWTLPMSGDKSVHDALKKAVDGKALMFCSAPDEGKFTKRDYPSGPWREDFFRIGAARADGTVFEWTPEDGITYVLPGVDVIRDQASSNSFGWGSAARFTKRIEDFKYETGSSVATALAAGLAAMIIYCIKSSIMSMKIRNQNKYPIMGAAIGDNDASLIAAPDAMKRAFARLGNVTPNRFIQVWEKFDEISEILKTLRREESSPEEKVKCIERFVEFGSELANSIR</sequence>
<protein>
    <recommendedName>
        <fullName evidence="9">Peptidase S8/S53 domain-containing protein</fullName>
    </recommendedName>
</protein>
<dbReference type="SUPFAM" id="SSF52743">
    <property type="entry name" value="Subtilisin-like"/>
    <property type="match status" value="1"/>
</dbReference>
<keyword evidence="2" id="KW-0677">Repeat</keyword>
<name>G9NKQ9_HYPAI</name>
<dbReference type="SUPFAM" id="SSF48403">
    <property type="entry name" value="Ankyrin repeat"/>
    <property type="match status" value="1"/>
</dbReference>
<dbReference type="SMART" id="SM00248">
    <property type="entry name" value="ANK"/>
    <property type="match status" value="3"/>
</dbReference>
<comment type="caution">
    <text evidence="10">The sequence shown here is derived from an EMBL/GenBank/DDBJ whole genome shotgun (WGS) entry which is preliminary data.</text>
</comment>
<feature type="non-terminal residue" evidence="10">
    <location>
        <position position="901"/>
    </location>
</feature>
<dbReference type="InterPro" id="IPR002110">
    <property type="entry name" value="Ankyrin_rpt"/>
</dbReference>
<dbReference type="Proteomes" id="UP000005426">
    <property type="component" value="Unassembled WGS sequence"/>
</dbReference>
<accession>G9NKQ9</accession>
<evidence type="ECO:0000256" key="1">
    <source>
        <dbReference type="ARBA" id="ARBA00022670"/>
    </source>
</evidence>
<comment type="similarity">
    <text evidence="6">Belongs to the peptidase S8 family.</text>
</comment>
<dbReference type="eggNOG" id="ENOG502S098">
    <property type="taxonomic scope" value="Eukaryota"/>
</dbReference>
<keyword evidence="4 6" id="KW-0720">Serine protease</keyword>
<dbReference type="GO" id="GO:0005886">
    <property type="term" value="C:plasma membrane"/>
    <property type="evidence" value="ECO:0007669"/>
    <property type="project" value="TreeGrafter"/>
</dbReference>
<feature type="active site" description="Charge relay system" evidence="6">
    <location>
        <position position="582"/>
    </location>
</feature>
<evidence type="ECO:0000313" key="10">
    <source>
        <dbReference type="EMBL" id="EHK48481.1"/>
    </source>
</evidence>
<dbReference type="InterPro" id="IPR000209">
    <property type="entry name" value="Peptidase_S8/S53_dom"/>
</dbReference>
<feature type="non-terminal residue" evidence="10">
    <location>
        <position position="1"/>
    </location>
</feature>
<keyword evidence="1 6" id="KW-0645">Protease</keyword>
<dbReference type="GO" id="GO:0006508">
    <property type="term" value="P:proteolysis"/>
    <property type="evidence" value="ECO:0007669"/>
    <property type="project" value="UniProtKB-KW"/>
</dbReference>
<feature type="transmembrane region" description="Helical" evidence="8">
    <location>
        <begin position="785"/>
        <end position="804"/>
    </location>
</feature>